<evidence type="ECO:0000313" key="3">
    <source>
        <dbReference type="Proteomes" id="UP000480548"/>
    </source>
</evidence>
<gene>
    <name evidence="2" type="ORF">TWF703_001090</name>
</gene>
<dbReference type="InterPro" id="IPR015943">
    <property type="entry name" value="WD40/YVTN_repeat-like_dom_sf"/>
</dbReference>
<dbReference type="Proteomes" id="UP000480548">
    <property type="component" value="Unassembled WGS sequence"/>
</dbReference>
<name>A0A7C8NQP6_ORBOL</name>
<dbReference type="SMART" id="SM00320">
    <property type="entry name" value="WD40"/>
    <property type="match status" value="2"/>
</dbReference>
<accession>A0A7C8NQP6</accession>
<dbReference type="PANTHER" id="PTHR19879">
    <property type="entry name" value="TRANSCRIPTION INITIATION FACTOR TFIID"/>
    <property type="match status" value="1"/>
</dbReference>
<dbReference type="PANTHER" id="PTHR19879:SF9">
    <property type="entry name" value="TRANSCRIPTION INITIATION FACTOR TFIID SUBUNIT 5"/>
    <property type="match status" value="1"/>
</dbReference>
<reference evidence="2 3" key="1">
    <citation type="submission" date="2019-06" db="EMBL/GenBank/DDBJ databases">
        <authorList>
            <person name="Palmer J.M."/>
        </authorList>
    </citation>
    <scope>NUCLEOTIDE SEQUENCE [LARGE SCALE GENOMIC DNA]</scope>
    <source>
        <strain evidence="2 3">TWF703</strain>
    </source>
</reference>
<dbReference type="Gene3D" id="2.130.10.10">
    <property type="entry name" value="YVTN repeat-like/Quinoprotein amine dehydrogenase"/>
    <property type="match status" value="1"/>
</dbReference>
<proteinExistence type="predicted"/>
<comment type="caution">
    <text evidence="2">The sequence shown here is derived from an EMBL/GenBank/DDBJ whole genome shotgun (WGS) entry which is preliminary data.</text>
</comment>
<evidence type="ECO:0000313" key="2">
    <source>
        <dbReference type="EMBL" id="KAF3122814.1"/>
    </source>
</evidence>
<dbReference type="PROSITE" id="PS50294">
    <property type="entry name" value="WD_REPEATS_REGION"/>
    <property type="match status" value="1"/>
</dbReference>
<sequence>MHNSRRIRVWDFEKGNCLKNFDLAGANDGRFGISTTINISNDTKLLATSGSGSSLDTVQLWSLHNGDCLHSFPRSSRCGEYPIVEFSPDDKYIATSYWVGSSEIGSDSFEVRDTITRYTIGLFGMHSTEVISIAFSSAHNMIVSASVDGDIQLFDLENKLHHETTDGSIPHHLHTQRFATFGEGRHYPAGYGQNVELWDITTEKCFRLQAFRQDEYREFYSPFAVIKRPRIEFLDDSDAFVWGPAHLTNRIIVPTASTFPDRAGVVHSGELIPVTKNSVFLDTDGLYVHGRRLLDISASYRPVKFDFKDGLFAIGYRDGRVYSIKVNLDCLLEPVA</sequence>
<dbReference type="PROSITE" id="PS50082">
    <property type="entry name" value="WD_REPEATS_2"/>
    <property type="match status" value="1"/>
</dbReference>
<dbReference type="SUPFAM" id="SSF50969">
    <property type="entry name" value="YVTN repeat-like/Quinoprotein amine dehydrogenase"/>
    <property type="match status" value="1"/>
</dbReference>
<protein>
    <submittedName>
        <fullName evidence="2">Uncharacterized protein</fullName>
    </submittedName>
</protein>
<dbReference type="Pfam" id="PF00400">
    <property type="entry name" value="WD40"/>
    <property type="match status" value="1"/>
</dbReference>
<dbReference type="AlphaFoldDB" id="A0A7C8NQP6"/>
<dbReference type="EMBL" id="WIQZ01000116">
    <property type="protein sequence ID" value="KAF3122814.1"/>
    <property type="molecule type" value="Genomic_DNA"/>
</dbReference>
<dbReference type="InterPro" id="IPR011044">
    <property type="entry name" value="Quino_amine_DH_bsu"/>
</dbReference>
<dbReference type="InterPro" id="IPR001680">
    <property type="entry name" value="WD40_rpt"/>
</dbReference>
<evidence type="ECO:0000256" key="1">
    <source>
        <dbReference type="PROSITE-ProRule" id="PRU00221"/>
    </source>
</evidence>
<feature type="repeat" description="WD" evidence="1">
    <location>
        <begin position="123"/>
        <end position="158"/>
    </location>
</feature>
<organism evidence="2 3">
    <name type="scientific">Orbilia oligospora</name>
    <name type="common">Nematode-trapping fungus</name>
    <name type="synonym">Arthrobotrys oligospora</name>
    <dbReference type="NCBI Taxonomy" id="2813651"/>
    <lineage>
        <taxon>Eukaryota</taxon>
        <taxon>Fungi</taxon>
        <taxon>Dikarya</taxon>
        <taxon>Ascomycota</taxon>
        <taxon>Pezizomycotina</taxon>
        <taxon>Orbiliomycetes</taxon>
        <taxon>Orbiliales</taxon>
        <taxon>Orbiliaceae</taxon>
        <taxon>Orbilia</taxon>
    </lineage>
</organism>
<keyword evidence="1" id="KW-0853">WD repeat</keyword>